<proteinExistence type="predicted"/>
<organism evidence="2 3">
    <name type="scientific">Ridgeia piscesae</name>
    <name type="common">Tubeworm</name>
    <dbReference type="NCBI Taxonomy" id="27915"/>
    <lineage>
        <taxon>Eukaryota</taxon>
        <taxon>Metazoa</taxon>
        <taxon>Spiralia</taxon>
        <taxon>Lophotrochozoa</taxon>
        <taxon>Annelida</taxon>
        <taxon>Polychaeta</taxon>
        <taxon>Sedentaria</taxon>
        <taxon>Canalipalpata</taxon>
        <taxon>Sabellida</taxon>
        <taxon>Siboglinidae</taxon>
        <taxon>Ridgeia</taxon>
    </lineage>
</organism>
<keyword evidence="3" id="KW-1185">Reference proteome</keyword>
<dbReference type="Proteomes" id="UP001209878">
    <property type="component" value="Unassembled WGS sequence"/>
</dbReference>
<reference evidence="2" key="1">
    <citation type="journal article" date="2023" name="Mol. Biol. Evol.">
        <title>Third-Generation Sequencing Reveals the Adaptive Role of the Epigenome in Three Deep-Sea Polychaetes.</title>
        <authorList>
            <person name="Perez M."/>
            <person name="Aroh O."/>
            <person name="Sun Y."/>
            <person name="Lan Y."/>
            <person name="Juniper S.K."/>
            <person name="Young C.R."/>
            <person name="Angers B."/>
            <person name="Qian P.Y."/>
        </authorList>
    </citation>
    <scope>NUCLEOTIDE SEQUENCE</scope>
    <source>
        <strain evidence="2">R07B-5</strain>
    </source>
</reference>
<feature type="coiled-coil region" evidence="1">
    <location>
        <begin position="727"/>
        <end position="778"/>
    </location>
</feature>
<dbReference type="Gene3D" id="1.10.287.1490">
    <property type="match status" value="1"/>
</dbReference>
<evidence type="ECO:0000256" key="1">
    <source>
        <dbReference type="SAM" id="Coils"/>
    </source>
</evidence>
<dbReference type="EMBL" id="JAODUO010000242">
    <property type="protein sequence ID" value="KAK2185185.1"/>
    <property type="molecule type" value="Genomic_DNA"/>
</dbReference>
<comment type="caution">
    <text evidence="2">The sequence shown here is derived from an EMBL/GenBank/DDBJ whole genome shotgun (WGS) entry which is preliminary data.</text>
</comment>
<dbReference type="PANTHER" id="PTHR23159:SF66">
    <property type="entry name" value="OS04G0158400 PROTEIN"/>
    <property type="match status" value="1"/>
</dbReference>
<evidence type="ECO:0000313" key="3">
    <source>
        <dbReference type="Proteomes" id="UP001209878"/>
    </source>
</evidence>
<accession>A0AAD9NZ99</accession>
<dbReference type="AlphaFoldDB" id="A0AAD9NZ99"/>
<feature type="coiled-coil region" evidence="1">
    <location>
        <begin position="385"/>
        <end position="680"/>
    </location>
</feature>
<feature type="coiled-coil region" evidence="1">
    <location>
        <begin position="75"/>
        <end position="109"/>
    </location>
</feature>
<feature type="coiled-coil region" evidence="1">
    <location>
        <begin position="152"/>
        <end position="215"/>
    </location>
</feature>
<evidence type="ECO:0000313" key="2">
    <source>
        <dbReference type="EMBL" id="KAK2185185.1"/>
    </source>
</evidence>
<dbReference type="PANTHER" id="PTHR23159">
    <property type="entry name" value="CENTROSOMAL PROTEIN 2"/>
    <property type="match status" value="1"/>
</dbReference>
<gene>
    <name evidence="2" type="ORF">NP493_243g01051</name>
</gene>
<protein>
    <submittedName>
        <fullName evidence="2">Uncharacterized protein</fullName>
    </submittedName>
</protein>
<sequence>MEKIPSVVVTKEDRFKVPKVLDLTSMSDISTISTGCVTPRKGVKHSTPSKTGWNKVSSCDNLVCRQRHLSHEGCQRHLADEMTALRAELRRKEQEIGELKRQLDLSEVELKLAQTSLGDLGTVQMGLEDKIVRLQTQCGQLETQLLDTQQMRDSLVKEREALMEKLAEGEKEHKCLQEEMRRVIAEGEQRLTGVYRRLIEQLAEAEEKLGGLESVTGDCHASLDECKGALMSDIVALKDIIKKLNFQKFDDDNSIRNLKGEVFAVSDNEAQARVALQAMEKDVTVLVSQINCLQVTDNNLNANIRSISQQYEVLENCLGVFEHMSRDRERLLVEKCAAAEERCTQVQQECDGLRQVNADLHLALDKEKEGSAGKSQRLQEMDVMGEVVSRELKEAQEELGKIREENKRRRAVLKSLEQSKQDLESCLSDTQDKLTVAADAYQVELKELTDRLDESHQKVALLQDAVDAKTLECEAFEVRAITAERHLAETKEALEHTQEDIQTLGVDSAQHRAEIEWLKVEKSEFQSEIEQLNSDLAKQREVSVGEVVTLQRQVDEKHKELAEAQRTVTELERRLVELNDTMETHRMAHVKSEETLKQELHDFTAEVERLKAAVAEMEENIDDANDKRDMALKQCQALRENNDTQLANCHTEMERLECEKSALERDIASARCALDNLRASEVEQSAAVTRAEEALQMSHDVNTELKHDLKSSRHELELVMSESRAHELLLEQEVKESRSEVARLTQNAARLNESLVELTEAKDAAEQHRSELMQQLHE</sequence>
<name>A0AAD9NZ99_RIDPI</name>
<keyword evidence="1" id="KW-0175">Coiled coil</keyword>